<accession>A0A084VRB4</accession>
<dbReference type="EnsemblMetazoa" id="ASIC008000-RA">
    <property type="protein sequence ID" value="ASIC008000-PA"/>
    <property type="gene ID" value="ASIC008000"/>
</dbReference>
<name>A0A084VRB4_ANOSI</name>
<keyword evidence="4" id="KW-1185">Reference proteome</keyword>
<feature type="region of interest" description="Disordered" evidence="1">
    <location>
        <begin position="58"/>
        <end position="108"/>
    </location>
</feature>
<dbReference type="EMBL" id="KE525023">
    <property type="protein sequence ID" value="KFB40508.1"/>
    <property type="molecule type" value="Genomic_DNA"/>
</dbReference>
<evidence type="ECO:0000256" key="1">
    <source>
        <dbReference type="SAM" id="MobiDB-lite"/>
    </source>
</evidence>
<sequence>MGRSWKMMSVTPPVRWWKPYSRGLHKNATLNDRPASKTWPIAGMANNDELHAPIQGVAQSKAQAQKLSKGKQHRQTSSGPSASAGPFKSSSFTIQGDEQQLTNNVRTNPPCPICGTLHRTHYEPIHYSTHVYCNRVKKGA</sequence>
<organism evidence="2">
    <name type="scientific">Anopheles sinensis</name>
    <name type="common">Mosquito</name>
    <dbReference type="NCBI Taxonomy" id="74873"/>
    <lineage>
        <taxon>Eukaryota</taxon>
        <taxon>Metazoa</taxon>
        <taxon>Ecdysozoa</taxon>
        <taxon>Arthropoda</taxon>
        <taxon>Hexapoda</taxon>
        <taxon>Insecta</taxon>
        <taxon>Pterygota</taxon>
        <taxon>Neoptera</taxon>
        <taxon>Endopterygota</taxon>
        <taxon>Diptera</taxon>
        <taxon>Nematocera</taxon>
        <taxon>Culicoidea</taxon>
        <taxon>Culicidae</taxon>
        <taxon>Anophelinae</taxon>
        <taxon>Anopheles</taxon>
    </lineage>
</organism>
<evidence type="ECO:0000313" key="3">
    <source>
        <dbReference type="EnsemblMetazoa" id="ASIC008000-PA"/>
    </source>
</evidence>
<reference evidence="2 4" key="1">
    <citation type="journal article" date="2014" name="BMC Genomics">
        <title>Genome sequence of Anopheles sinensis provides insight into genetics basis of mosquito competence for malaria parasites.</title>
        <authorList>
            <person name="Zhou D."/>
            <person name="Zhang D."/>
            <person name="Ding G."/>
            <person name="Shi L."/>
            <person name="Hou Q."/>
            <person name="Ye Y."/>
            <person name="Xu Y."/>
            <person name="Zhou H."/>
            <person name="Xiong C."/>
            <person name="Li S."/>
            <person name="Yu J."/>
            <person name="Hong S."/>
            <person name="Yu X."/>
            <person name="Zou P."/>
            <person name="Chen C."/>
            <person name="Chang X."/>
            <person name="Wang W."/>
            <person name="Lv Y."/>
            <person name="Sun Y."/>
            <person name="Ma L."/>
            <person name="Shen B."/>
            <person name="Zhu C."/>
        </authorList>
    </citation>
    <scope>NUCLEOTIDE SEQUENCE [LARGE SCALE GENOMIC DNA]</scope>
</reference>
<proteinExistence type="predicted"/>
<evidence type="ECO:0000313" key="2">
    <source>
        <dbReference type="EMBL" id="KFB40508.1"/>
    </source>
</evidence>
<evidence type="ECO:0000313" key="4">
    <source>
        <dbReference type="Proteomes" id="UP000030765"/>
    </source>
</evidence>
<reference evidence="3" key="2">
    <citation type="submission" date="2020-05" db="UniProtKB">
        <authorList>
            <consortium name="EnsemblMetazoa"/>
        </authorList>
    </citation>
    <scope>IDENTIFICATION</scope>
</reference>
<feature type="compositionally biased region" description="Polar residues" evidence="1">
    <location>
        <begin position="88"/>
        <end position="107"/>
    </location>
</feature>
<protein>
    <submittedName>
        <fullName evidence="2 3">Oxidoreductase-like protein</fullName>
    </submittedName>
</protein>
<dbReference type="VEuPathDB" id="VectorBase:ASIC008000"/>
<dbReference type="AlphaFoldDB" id="A0A084VRB4"/>
<dbReference type="Proteomes" id="UP000030765">
    <property type="component" value="Unassembled WGS sequence"/>
</dbReference>
<dbReference type="EMBL" id="ATLV01015585">
    <property type="status" value="NOT_ANNOTATED_CDS"/>
    <property type="molecule type" value="Genomic_DNA"/>
</dbReference>
<gene>
    <name evidence="2" type="ORF">ZHAS_00008000</name>
</gene>